<dbReference type="InterPro" id="IPR006059">
    <property type="entry name" value="SBP"/>
</dbReference>
<reference evidence="6 7" key="1">
    <citation type="submission" date="2021-03" db="EMBL/GenBank/DDBJ databases">
        <title>Succinivibrio sp. nov. isolated from feces of cow.</title>
        <authorList>
            <person name="Choi J.-Y."/>
        </authorList>
    </citation>
    <scope>NUCLEOTIDE SEQUENCE [LARGE SCALE GENOMIC DNA]</scope>
    <source>
        <strain evidence="6 7">AGMB01872</strain>
    </source>
</reference>
<dbReference type="InterPro" id="IPR006060">
    <property type="entry name" value="Maltose/Cyclodextrin-bd"/>
</dbReference>
<evidence type="ECO:0000256" key="1">
    <source>
        <dbReference type="ARBA" id="ARBA00008520"/>
    </source>
</evidence>
<evidence type="ECO:0000256" key="3">
    <source>
        <dbReference type="ARBA" id="ARBA00022597"/>
    </source>
</evidence>
<dbReference type="SUPFAM" id="SSF53850">
    <property type="entry name" value="Periplasmic binding protein-like II"/>
    <property type="match status" value="1"/>
</dbReference>
<dbReference type="RefSeq" id="WP_219938020.1">
    <property type="nucleotide sequence ID" value="NZ_JAGFNY010000030.1"/>
</dbReference>
<gene>
    <name evidence="6" type="ORF">J5V48_07815</name>
</gene>
<dbReference type="PANTHER" id="PTHR30061">
    <property type="entry name" value="MALTOSE-BINDING PERIPLASMIC PROTEIN"/>
    <property type="match status" value="1"/>
</dbReference>
<feature type="chain" id="PRO_5044964759" description="Maltodextrin-binding protein" evidence="5">
    <location>
        <begin position="23"/>
        <end position="397"/>
    </location>
</feature>
<accession>A0ABS7DI80</accession>
<dbReference type="Pfam" id="PF13416">
    <property type="entry name" value="SBP_bac_8"/>
    <property type="match status" value="1"/>
</dbReference>
<evidence type="ECO:0000313" key="6">
    <source>
        <dbReference type="EMBL" id="MBW7570797.1"/>
    </source>
</evidence>
<evidence type="ECO:0000256" key="4">
    <source>
        <dbReference type="ARBA" id="ARBA00022729"/>
    </source>
</evidence>
<protein>
    <recommendedName>
        <fullName evidence="5">Maltodextrin-binding protein</fullName>
    </recommendedName>
</protein>
<dbReference type="Gene3D" id="3.40.190.10">
    <property type="entry name" value="Periplasmic binding protein-like II"/>
    <property type="match status" value="2"/>
</dbReference>
<feature type="signal peptide" evidence="5">
    <location>
        <begin position="1"/>
        <end position="22"/>
    </location>
</feature>
<keyword evidence="5" id="KW-0574">Periplasm</keyword>
<keyword evidence="4 5" id="KW-0732">Signal</keyword>
<evidence type="ECO:0000256" key="2">
    <source>
        <dbReference type="ARBA" id="ARBA00022448"/>
    </source>
</evidence>
<comment type="caution">
    <text evidence="6">The sequence shown here is derived from an EMBL/GenBank/DDBJ whole genome shotgun (WGS) entry which is preliminary data.</text>
</comment>
<name>A0ABS7DI80_9GAMM</name>
<evidence type="ECO:0000256" key="5">
    <source>
        <dbReference type="RuleBase" id="RU365005"/>
    </source>
</evidence>
<dbReference type="PANTHER" id="PTHR30061:SF50">
    <property type="entry name" value="MALTOSE_MALTODEXTRIN-BINDING PERIPLASMIC PROTEIN"/>
    <property type="match status" value="1"/>
</dbReference>
<keyword evidence="2 5" id="KW-0813">Transport</keyword>
<comment type="subcellular location">
    <subcellularLocation>
        <location evidence="5">Periplasm</location>
    </subcellularLocation>
</comment>
<sequence>MLKIKMLLVYIFLSVNISTVIADDNVLTVWEDKGKSLAIVNQIAEFEKNNNCIVKIFEKDAEKQLDLIMTNNGQTPDVFILISDRLIDAYSNKIVREIDYSQEDRDLYETSALNALSVANKVYAAPRSIESLVIYYNKDLLEYPYETLEEYAEYSEKIKSKEKYGLLGNFQKFYYANSFINAYGGYTFGKYKNKNINIFDIGLNNEGTILGLKELKDFSQRTMPKEALSKKADSVIDLMFTKGKAAAVINGPIALKKYSKSGINFGIAPLPKLKNGKKLNGYYGVKGYAISSKSRKHQLAEKFIRFINSPENAQNRYFTNAELPPIKTLLEQSFISCDELANTIISQINEASQMPNVHKMRIVWKTMDESLEKILSISNPNYKTVLNEAVSKIKQCD</sequence>
<evidence type="ECO:0000313" key="7">
    <source>
        <dbReference type="Proteomes" id="UP000731465"/>
    </source>
</evidence>
<dbReference type="PRINTS" id="PR00181">
    <property type="entry name" value="MALTOSEBP"/>
</dbReference>
<keyword evidence="7" id="KW-1185">Reference proteome</keyword>
<dbReference type="Proteomes" id="UP000731465">
    <property type="component" value="Unassembled WGS sequence"/>
</dbReference>
<keyword evidence="3 5" id="KW-0762">Sugar transport</keyword>
<proteinExistence type="inferred from homology"/>
<organism evidence="6 7">
    <name type="scientific">Succinivibrio faecicola</name>
    <dbReference type="NCBI Taxonomy" id="2820300"/>
    <lineage>
        <taxon>Bacteria</taxon>
        <taxon>Pseudomonadati</taxon>
        <taxon>Pseudomonadota</taxon>
        <taxon>Gammaproteobacteria</taxon>
        <taxon>Aeromonadales</taxon>
        <taxon>Succinivibrionaceae</taxon>
        <taxon>Succinivibrio</taxon>
    </lineage>
</organism>
<comment type="function">
    <text evidence="5">Part of the ABC transporter complex MalEFGK involved in maltose/maltodextrin import. Binds maltose and higher maltodextrins.</text>
</comment>
<dbReference type="EMBL" id="JAGFNY010000030">
    <property type="protein sequence ID" value="MBW7570797.1"/>
    <property type="molecule type" value="Genomic_DNA"/>
</dbReference>
<comment type="similarity">
    <text evidence="1 5">Belongs to the bacterial solute-binding protein 1 family.</text>
</comment>